<dbReference type="Proteomes" id="UP000001593">
    <property type="component" value="Unassembled WGS sequence"/>
</dbReference>
<evidence type="ECO:0000259" key="9">
    <source>
        <dbReference type="Pfam" id="PF06762"/>
    </source>
</evidence>
<dbReference type="InterPro" id="IPR009613">
    <property type="entry name" value="LMF"/>
</dbReference>
<evidence type="ECO:0000259" key="10">
    <source>
        <dbReference type="Pfam" id="PF25179"/>
    </source>
</evidence>
<keyword evidence="4 8" id="KW-0256">Endoplasmic reticulum</keyword>
<evidence type="ECO:0000256" key="8">
    <source>
        <dbReference type="RuleBase" id="RU361229"/>
    </source>
</evidence>
<proteinExistence type="inferred from homology"/>
<dbReference type="Pfam" id="PF06762">
    <property type="entry name" value="LMF1"/>
    <property type="match status" value="1"/>
</dbReference>
<dbReference type="GO" id="GO:0051604">
    <property type="term" value="P:protein maturation"/>
    <property type="evidence" value="ECO:0007669"/>
    <property type="project" value="InterPro"/>
</dbReference>
<feature type="transmembrane region" description="Helical" evidence="8">
    <location>
        <begin position="254"/>
        <end position="275"/>
    </location>
</feature>
<evidence type="ECO:0000256" key="7">
    <source>
        <dbReference type="ARBA" id="ARBA00023180"/>
    </source>
</evidence>
<dbReference type="HOGENOM" id="CLU_020557_0_0_1"/>
<feature type="transmembrane region" description="Helical" evidence="8">
    <location>
        <begin position="121"/>
        <end position="148"/>
    </location>
</feature>
<feature type="domain" description="Lipase maturation factor 1/2 C-terminal" evidence="10">
    <location>
        <begin position="302"/>
        <end position="375"/>
    </location>
</feature>
<dbReference type="GO" id="GO:0005789">
    <property type="term" value="C:endoplasmic reticulum membrane"/>
    <property type="evidence" value="ECO:0007669"/>
    <property type="project" value="UniProtKB-SubCell"/>
</dbReference>
<feature type="transmembrane region" description="Helical" evidence="8">
    <location>
        <begin position="85"/>
        <end position="109"/>
    </location>
</feature>
<evidence type="ECO:0000256" key="1">
    <source>
        <dbReference type="ARBA" id="ARBA00004477"/>
    </source>
</evidence>
<keyword evidence="7" id="KW-0325">Glycoprotein</keyword>
<dbReference type="PANTHER" id="PTHR14463:SF5">
    <property type="entry name" value="LIPASE MATURATION FACTOR 2"/>
    <property type="match status" value="1"/>
</dbReference>
<keyword evidence="6 8" id="KW-0472">Membrane</keyword>
<comment type="subcellular location">
    <subcellularLocation>
        <location evidence="1 8">Endoplasmic reticulum membrane</location>
        <topology evidence="1 8">Multi-pass membrane protein</topology>
    </subcellularLocation>
</comment>
<sequence>MLSYIRVMISTLLSFPPSRASSRHHDSINLWLVKWLVFRLMFCSGVVKLNSECDTWWNLTALDWHYESQCIPTPLAWYAHQLPKWFQRLSVVLTYVILIVLSILFFAPVRSLRIFSFYAQIFFQLLIILTGNYNFFNLLAVLACFSILDDEHIKFIFPSWLGKVKRYLRKYAFMFTIGTVAYWTLLLFDLRFSSKQIIHSKISKYKIWTSSFNYCDFFMCLLQNLEICLLKGPLLFVCSRCILERGILAKIWSLLQWAVFSFAALGMFAISLVPYTDIDYNTQQQVWPVIKRWKQQTDFLELVNAYGLFRRMTGVGGRPEVVVEGSHSLEGPWTEYKFLYKPGDVNRPLPVVAPHQPRVDWQMWFAALGSYNHNP</sequence>
<name>A7RQK3_NEMVE</name>
<evidence type="ECO:0000256" key="4">
    <source>
        <dbReference type="ARBA" id="ARBA00022824"/>
    </source>
</evidence>
<feature type="domain" description="Lipase maturation factor 1/2 N-terminal" evidence="9">
    <location>
        <begin position="8"/>
        <end position="154"/>
    </location>
</feature>
<evidence type="ECO:0000256" key="5">
    <source>
        <dbReference type="ARBA" id="ARBA00022989"/>
    </source>
</evidence>
<evidence type="ECO:0000256" key="3">
    <source>
        <dbReference type="ARBA" id="ARBA00022692"/>
    </source>
</evidence>
<evidence type="ECO:0000256" key="2">
    <source>
        <dbReference type="ARBA" id="ARBA00005512"/>
    </source>
</evidence>
<accession>A7RQK3</accession>
<organism evidence="11 12">
    <name type="scientific">Nematostella vectensis</name>
    <name type="common">Starlet sea anemone</name>
    <dbReference type="NCBI Taxonomy" id="45351"/>
    <lineage>
        <taxon>Eukaryota</taxon>
        <taxon>Metazoa</taxon>
        <taxon>Cnidaria</taxon>
        <taxon>Anthozoa</taxon>
        <taxon>Hexacorallia</taxon>
        <taxon>Actiniaria</taxon>
        <taxon>Edwardsiidae</taxon>
        <taxon>Nematostella</taxon>
    </lineage>
</organism>
<comment type="similarity">
    <text evidence="2 8">Belongs to the lipase maturation factor family.</text>
</comment>
<evidence type="ECO:0000313" key="11">
    <source>
        <dbReference type="EMBL" id="EDO46305.1"/>
    </source>
</evidence>
<dbReference type="OMA" id="CILERGI"/>
<dbReference type="InterPro" id="IPR057434">
    <property type="entry name" value="LMF1/2_N"/>
</dbReference>
<protein>
    <recommendedName>
        <fullName evidence="8">Lipase maturation factor</fullName>
    </recommendedName>
</protein>
<keyword evidence="3 8" id="KW-0812">Transmembrane</keyword>
<feature type="transmembrane region" description="Helical" evidence="8">
    <location>
        <begin position="168"/>
        <end position="188"/>
    </location>
</feature>
<dbReference type="PANTHER" id="PTHR14463">
    <property type="entry name" value="LIPASE MATURATION FACTOR"/>
    <property type="match status" value="1"/>
</dbReference>
<dbReference type="PhylomeDB" id="A7RQK3"/>
<gene>
    <name evidence="11" type="ORF">NEMVEDRAFT_v1g161603</name>
</gene>
<dbReference type="InParanoid" id="A7RQK3"/>
<dbReference type="Pfam" id="PF25179">
    <property type="entry name" value="LMF1_C"/>
    <property type="match status" value="1"/>
</dbReference>
<comment type="function">
    <text evidence="8">Involved in the maturation of specific proteins in the endoplasmic reticulum.</text>
</comment>
<comment type="caution">
    <text evidence="8">Lacks conserved residue(s) required for the propagation of feature annotation.</text>
</comment>
<dbReference type="AlphaFoldDB" id="A7RQK3"/>
<keyword evidence="5 8" id="KW-1133">Transmembrane helix</keyword>
<feature type="non-terminal residue" evidence="11">
    <location>
        <position position="375"/>
    </location>
</feature>
<dbReference type="EMBL" id="DS469528">
    <property type="protein sequence ID" value="EDO46305.1"/>
    <property type="molecule type" value="Genomic_DNA"/>
</dbReference>
<dbReference type="InterPro" id="IPR057433">
    <property type="entry name" value="LMF1/2_C"/>
</dbReference>
<keyword evidence="12" id="KW-1185">Reference proteome</keyword>
<reference evidence="11 12" key="1">
    <citation type="journal article" date="2007" name="Science">
        <title>Sea anemone genome reveals ancestral eumetazoan gene repertoire and genomic organization.</title>
        <authorList>
            <person name="Putnam N.H."/>
            <person name="Srivastava M."/>
            <person name="Hellsten U."/>
            <person name="Dirks B."/>
            <person name="Chapman J."/>
            <person name="Salamov A."/>
            <person name="Terry A."/>
            <person name="Shapiro H."/>
            <person name="Lindquist E."/>
            <person name="Kapitonov V.V."/>
            <person name="Jurka J."/>
            <person name="Genikhovich G."/>
            <person name="Grigoriev I.V."/>
            <person name="Lucas S.M."/>
            <person name="Steele R.E."/>
            <person name="Finnerty J.R."/>
            <person name="Technau U."/>
            <person name="Martindale M.Q."/>
            <person name="Rokhsar D.S."/>
        </authorList>
    </citation>
    <scope>NUCLEOTIDE SEQUENCE [LARGE SCALE GENOMIC DNA]</scope>
    <source>
        <strain evidence="12">CH2 X CH6</strain>
    </source>
</reference>
<dbReference type="eggNOG" id="ENOG502QTN6">
    <property type="taxonomic scope" value="Eukaryota"/>
</dbReference>
<evidence type="ECO:0000256" key="6">
    <source>
        <dbReference type="ARBA" id="ARBA00023136"/>
    </source>
</evidence>
<evidence type="ECO:0000313" key="12">
    <source>
        <dbReference type="Proteomes" id="UP000001593"/>
    </source>
</evidence>